<name>A0AAE9LNC8_9ABAC</name>
<evidence type="ECO:0000313" key="2">
    <source>
        <dbReference type="Proteomes" id="UP001256712"/>
    </source>
</evidence>
<dbReference type="EMBL" id="OL685370">
    <property type="protein sequence ID" value="USC25871.1"/>
    <property type="molecule type" value="Genomic_DNA"/>
</dbReference>
<dbReference type="InterPro" id="IPR009946">
    <property type="entry name" value="AcMNPV_Orf4"/>
</dbReference>
<proteinExistence type="predicted"/>
<evidence type="ECO:0000313" key="1">
    <source>
        <dbReference type="EMBL" id="USC25871.1"/>
    </source>
</evidence>
<keyword evidence="2" id="KW-1185">Reference proteome</keyword>
<organism evidence="1 2">
    <name type="scientific">Palpita vitrealis nucleopolyhedrovirus</name>
    <dbReference type="NCBI Taxonomy" id="2951960"/>
    <lineage>
        <taxon>Viruses</taxon>
        <taxon>Viruses incertae sedis</taxon>
        <taxon>Naldaviricetes</taxon>
        <taxon>Lefavirales</taxon>
        <taxon>Baculoviridae</taxon>
        <taxon>Alphabaculovirus</taxon>
        <taxon>Alphabaculovirus pavitrealis</taxon>
    </lineage>
</organism>
<dbReference type="Proteomes" id="UP001256712">
    <property type="component" value="Segment"/>
</dbReference>
<sequence length="102" mass="11627">MDNGTQLYSSNALLKQTFAKFNHDKFYNYAIAFVNASVVKNNCNVLNMCNVINMFIDFERNMFGKSLLLNGLVNFCISHSDGDAIQHKLLTNVLGFLLTKYY</sequence>
<protein>
    <recommendedName>
        <fullName evidence="3">Ac19</fullName>
    </recommendedName>
</protein>
<reference evidence="1" key="1">
    <citation type="journal article" date="2022" name="J. Invertebr. Pathol.">
        <title>Identification of a new nucleopolyhedrovirus isolated from the olive leaf moth, Palpita vitrealis, from two locations in Egypt.</title>
        <authorList>
            <person name="El-Salamouny S."/>
            <person name="Wennmann J.T."/>
            <person name="Kleespies R.G."/>
            <person name="Richert-Poggeler K.R."/>
            <person name="Mansour A."/>
            <person name="Awad M."/>
            <person name="Agamy E."/>
            <person name="Salama R."/>
            <person name="Jehle J.A."/>
        </authorList>
    </citation>
    <scope>NUCLEOTIDE SEQUENCE</scope>
    <source>
        <strain evidence="1">Giza 2005</strain>
    </source>
</reference>
<evidence type="ECO:0008006" key="3">
    <source>
        <dbReference type="Google" id="ProtNLM"/>
    </source>
</evidence>
<accession>A0AAE9LNC8</accession>
<dbReference type="Pfam" id="PF07346">
    <property type="entry name" value="DUF1477"/>
    <property type="match status" value="1"/>
</dbReference>